<evidence type="ECO:0000256" key="1">
    <source>
        <dbReference type="ARBA" id="ARBA00022658"/>
    </source>
</evidence>
<keyword evidence="1 2" id="KW-0344">Guanine-nucleotide releasing factor</keyword>
<feature type="region of interest" description="Disordered" evidence="3">
    <location>
        <begin position="530"/>
        <end position="563"/>
    </location>
</feature>
<dbReference type="Pfam" id="PF00617">
    <property type="entry name" value="RasGEF"/>
    <property type="match status" value="1"/>
</dbReference>
<dbReference type="CDD" id="cd00153">
    <property type="entry name" value="RA_RalGDS_like"/>
    <property type="match status" value="1"/>
</dbReference>
<organism evidence="7 8">
    <name type="scientific">Bugula neritina</name>
    <name type="common">Brown bryozoan</name>
    <name type="synonym">Sertularia neritina</name>
    <dbReference type="NCBI Taxonomy" id="10212"/>
    <lineage>
        <taxon>Eukaryota</taxon>
        <taxon>Metazoa</taxon>
        <taxon>Spiralia</taxon>
        <taxon>Lophotrochozoa</taxon>
        <taxon>Bryozoa</taxon>
        <taxon>Gymnolaemata</taxon>
        <taxon>Cheilostomatida</taxon>
        <taxon>Flustrina</taxon>
        <taxon>Buguloidea</taxon>
        <taxon>Bugulidae</taxon>
        <taxon>Bugula</taxon>
    </lineage>
</organism>
<feature type="compositionally biased region" description="Low complexity" evidence="3">
    <location>
        <begin position="548"/>
        <end position="557"/>
    </location>
</feature>
<evidence type="ECO:0000259" key="4">
    <source>
        <dbReference type="PROSITE" id="PS50009"/>
    </source>
</evidence>
<dbReference type="Gene3D" id="1.20.870.10">
    <property type="entry name" value="Son of sevenless (SoS) protein Chain: S domain 1"/>
    <property type="match status" value="1"/>
</dbReference>
<dbReference type="SUPFAM" id="SSF54236">
    <property type="entry name" value="Ubiquitin-like"/>
    <property type="match status" value="1"/>
</dbReference>
<dbReference type="Gene3D" id="1.10.840.10">
    <property type="entry name" value="Ras guanine-nucleotide exchange factors catalytic domain"/>
    <property type="match status" value="1"/>
</dbReference>
<dbReference type="InterPro" id="IPR019804">
    <property type="entry name" value="Ras_G-nucl-exch_fac_CS"/>
</dbReference>
<dbReference type="PROSITE" id="PS50212">
    <property type="entry name" value="RASGEF_NTER"/>
    <property type="match status" value="1"/>
</dbReference>
<protein>
    <submittedName>
        <fullName evidence="7">RALGDS</fullName>
    </submittedName>
</protein>
<name>A0A7J7K8T3_BUGNE</name>
<accession>A0A7J7K8T3</accession>
<evidence type="ECO:0000256" key="2">
    <source>
        <dbReference type="PROSITE-ProRule" id="PRU00168"/>
    </source>
</evidence>
<dbReference type="GO" id="GO:0005085">
    <property type="term" value="F:guanyl-nucleotide exchange factor activity"/>
    <property type="evidence" value="ECO:0007669"/>
    <property type="project" value="UniProtKB-KW"/>
</dbReference>
<dbReference type="InterPro" id="IPR029071">
    <property type="entry name" value="Ubiquitin-like_domsf"/>
</dbReference>
<feature type="compositionally biased region" description="Polar residues" evidence="3">
    <location>
        <begin position="530"/>
        <end position="547"/>
    </location>
</feature>
<feature type="domain" description="Ras-GEF" evidence="4">
    <location>
        <begin position="225"/>
        <end position="493"/>
    </location>
</feature>
<sequence>MNPAENNSSLQFLKEFETPEHDAVYNVYLKKLSYNASRATKSDDIGVASVNFKTKELKVIKAGTLDRLLDSLFLEGGEIDGTYVRIFLATFRSFCTPKTLTEKLAQMYEDYDGSEKARSATFQQSIISVLSIWLDLYLQDFNEPPSYPCLQALRSFLKKNLPNSDLFNRVQHRFSKFCTDDDSDDGVCVDSVDCADGRYVVHGRTLPSPSKHGELIESVEFSQLNIRTIAEQLTRIDADLFIKLEAHQCLGSTWNQRSKDKANECPTVAATISMFNSVIFTVISTILKDIDLKASKRARVIEKWIYIAQELRILKNFSSLRAIISGLQSSPIFRLKKLWAHVNKEMMEIYTDLAQIFSLESNQIASRELLMKEGTAKVSTQTRRKSKTNGVSDAAMYRYDQSSLCCGTVPYLGTFLSDLTMVDSAFSDYTDSGLVNFEKHRKEFEIVAQINLFQSAAKMYQVEPHRRFCAWFNSMRVYTEDESYALSCEIEPPSTAEKNLQKTISKTSVTSYASLALSYSNFSLKSPTPSDGVSIGSASSDSAHPITSQSSISSGDSDGSHHPDRRVIKVTLLTPGSDDVNYKSMILTNKDRSMAVIKRVLEKFHEDPGVNHDPSTFCLVQLTGKHRELQFPSDANVFYAMDTTSPNSTFLVKKTSERTPKKMFKTKSFS</sequence>
<dbReference type="PANTHER" id="PTHR23113:SF312">
    <property type="entry name" value="RAL GUANINE NUCLEOTIDE DISSOCIATION STIMULATOR-LIKE, ISOFORM E"/>
    <property type="match status" value="1"/>
</dbReference>
<dbReference type="Proteomes" id="UP000593567">
    <property type="component" value="Unassembled WGS sequence"/>
</dbReference>
<dbReference type="Pfam" id="PF00788">
    <property type="entry name" value="RA"/>
    <property type="match status" value="1"/>
</dbReference>
<gene>
    <name evidence="7" type="ORF">EB796_007022</name>
</gene>
<dbReference type="InterPro" id="IPR023578">
    <property type="entry name" value="Ras_GEF_dom_sf"/>
</dbReference>
<dbReference type="GO" id="GO:0007265">
    <property type="term" value="P:Ras protein signal transduction"/>
    <property type="evidence" value="ECO:0007669"/>
    <property type="project" value="TreeGrafter"/>
</dbReference>
<evidence type="ECO:0000259" key="6">
    <source>
        <dbReference type="PROSITE" id="PS50212"/>
    </source>
</evidence>
<feature type="domain" description="N-terminal Ras-GEF" evidence="6">
    <location>
        <begin position="56"/>
        <end position="178"/>
    </location>
</feature>
<dbReference type="GO" id="GO:0005886">
    <property type="term" value="C:plasma membrane"/>
    <property type="evidence" value="ECO:0007669"/>
    <property type="project" value="TreeGrafter"/>
</dbReference>
<dbReference type="InterPro" id="IPR036964">
    <property type="entry name" value="RASGEF_cat_dom_sf"/>
</dbReference>
<keyword evidence="8" id="KW-1185">Reference proteome</keyword>
<proteinExistence type="predicted"/>
<dbReference type="InterPro" id="IPR001895">
    <property type="entry name" value="RASGEF_cat_dom"/>
</dbReference>
<dbReference type="EMBL" id="VXIV02001025">
    <property type="protein sequence ID" value="KAF6034667.1"/>
    <property type="molecule type" value="Genomic_DNA"/>
</dbReference>
<dbReference type="SMART" id="SM00147">
    <property type="entry name" value="RasGEF"/>
    <property type="match status" value="1"/>
</dbReference>
<dbReference type="SMART" id="SM00314">
    <property type="entry name" value="RA"/>
    <property type="match status" value="1"/>
</dbReference>
<dbReference type="SMART" id="SM00229">
    <property type="entry name" value="RasGEFN"/>
    <property type="match status" value="1"/>
</dbReference>
<dbReference type="PROSITE" id="PS50009">
    <property type="entry name" value="RASGEF_CAT"/>
    <property type="match status" value="1"/>
</dbReference>
<comment type="caution">
    <text evidence="7">The sequence shown here is derived from an EMBL/GenBank/DDBJ whole genome shotgun (WGS) entry which is preliminary data.</text>
</comment>
<dbReference type="InterPro" id="IPR008937">
    <property type="entry name" value="Ras-like_GEF"/>
</dbReference>
<dbReference type="InterPro" id="IPR000159">
    <property type="entry name" value="RA_dom"/>
</dbReference>
<dbReference type="PROSITE" id="PS50200">
    <property type="entry name" value="RA"/>
    <property type="match status" value="1"/>
</dbReference>
<dbReference type="CDD" id="cd06224">
    <property type="entry name" value="REM"/>
    <property type="match status" value="1"/>
</dbReference>
<dbReference type="Gene3D" id="3.10.20.90">
    <property type="entry name" value="Phosphatidylinositol 3-kinase Catalytic Subunit, Chain A, domain 1"/>
    <property type="match status" value="1"/>
</dbReference>
<evidence type="ECO:0000259" key="5">
    <source>
        <dbReference type="PROSITE" id="PS50200"/>
    </source>
</evidence>
<evidence type="ECO:0000313" key="8">
    <source>
        <dbReference type="Proteomes" id="UP000593567"/>
    </source>
</evidence>
<dbReference type="PANTHER" id="PTHR23113">
    <property type="entry name" value="GUANINE NUCLEOTIDE EXCHANGE FACTOR"/>
    <property type="match status" value="1"/>
</dbReference>
<dbReference type="PROSITE" id="PS00720">
    <property type="entry name" value="RASGEF"/>
    <property type="match status" value="1"/>
</dbReference>
<feature type="domain" description="Ras-associating" evidence="5">
    <location>
        <begin position="564"/>
        <end position="657"/>
    </location>
</feature>
<reference evidence="7" key="1">
    <citation type="submission" date="2020-06" db="EMBL/GenBank/DDBJ databases">
        <title>Draft genome of Bugula neritina, a colonial animal packing powerful symbionts and potential medicines.</title>
        <authorList>
            <person name="Rayko M."/>
        </authorList>
    </citation>
    <scope>NUCLEOTIDE SEQUENCE [LARGE SCALE GENOMIC DNA]</scope>
    <source>
        <strain evidence="7">Kwan_BN1</strain>
    </source>
</reference>
<dbReference type="SUPFAM" id="SSF48366">
    <property type="entry name" value="Ras GEF"/>
    <property type="match status" value="1"/>
</dbReference>
<dbReference type="InterPro" id="IPR000651">
    <property type="entry name" value="Ras-like_Gua-exchang_fac_N"/>
</dbReference>
<dbReference type="OrthoDB" id="26687at2759"/>
<evidence type="ECO:0000313" key="7">
    <source>
        <dbReference type="EMBL" id="KAF6034667.1"/>
    </source>
</evidence>
<dbReference type="AlphaFoldDB" id="A0A7J7K8T3"/>
<dbReference type="Pfam" id="PF00618">
    <property type="entry name" value="RasGEF_N"/>
    <property type="match status" value="1"/>
</dbReference>
<dbReference type="CDD" id="cd00155">
    <property type="entry name" value="RasGEF"/>
    <property type="match status" value="1"/>
</dbReference>
<evidence type="ECO:0000256" key="3">
    <source>
        <dbReference type="SAM" id="MobiDB-lite"/>
    </source>
</evidence>